<dbReference type="EMBL" id="JBGBPQ010000003">
    <property type="protein sequence ID" value="KAL1527353.1"/>
    <property type="molecule type" value="Genomic_DNA"/>
</dbReference>
<evidence type="ECO:0000313" key="2">
    <source>
        <dbReference type="EMBL" id="KAL1527353.1"/>
    </source>
</evidence>
<reference evidence="2 3" key="1">
    <citation type="journal article" date="2024" name="Science">
        <title>Giant polyketide synthase enzymes in the biosynthesis of giant marine polyether toxins.</title>
        <authorList>
            <person name="Fallon T.R."/>
            <person name="Shende V.V."/>
            <person name="Wierzbicki I.H."/>
            <person name="Pendleton A.L."/>
            <person name="Watervoot N.F."/>
            <person name="Auber R.P."/>
            <person name="Gonzalez D.J."/>
            <person name="Wisecaver J.H."/>
            <person name="Moore B.S."/>
        </authorList>
    </citation>
    <scope>NUCLEOTIDE SEQUENCE [LARGE SCALE GENOMIC DNA]</scope>
    <source>
        <strain evidence="2 3">12B1</strain>
    </source>
</reference>
<protein>
    <submittedName>
        <fullName evidence="2">Uncharacterized protein</fullName>
    </submittedName>
</protein>
<feature type="region of interest" description="Disordered" evidence="1">
    <location>
        <begin position="242"/>
        <end position="266"/>
    </location>
</feature>
<name>A0AB34K268_PRYPA</name>
<comment type="caution">
    <text evidence="2">The sequence shown here is derived from an EMBL/GenBank/DDBJ whole genome shotgun (WGS) entry which is preliminary data.</text>
</comment>
<gene>
    <name evidence="2" type="ORF">AB1Y20_016023</name>
</gene>
<proteinExistence type="predicted"/>
<dbReference type="Proteomes" id="UP001515480">
    <property type="component" value="Unassembled WGS sequence"/>
</dbReference>
<evidence type="ECO:0000313" key="3">
    <source>
        <dbReference type="Proteomes" id="UP001515480"/>
    </source>
</evidence>
<keyword evidence="3" id="KW-1185">Reference proteome</keyword>
<sequence>MVQALWCLRSGVPTVCALTRGSPSDWVPFAFPQNAHLLPHRCCFNALTHPRLPVTHTLNAQGRSHSLDDYFYYYAAGCSDTYVLAGRSLTARNRYDALVTLARMERRVSGAEALTHVRERFGFTSAGCGVNGSDLLRMLVAFDPCVTPVDERLLCAQRRRIGIDQMNFELIRLMKKLKLETLVLSYEAPWSATTRNLWKTEIMRSVPFAKDKFYTTGARNCTMRPYKNCMACEQGNLSKVACGGPSSSRPSDGVPLGTSRNNNESS</sequence>
<dbReference type="AlphaFoldDB" id="A0AB34K268"/>
<accession>A0AB34K268</accession>
<organism evidence="2 3">
    <name type="scientific">Prymnesium parvum</name>
    <name type="common">Toxic golden alga</name>
    <dbReference type="NCBI Taxonomy" id="97485"/>
    <lineage>
        <taxon>Eukaryota</taxon>
        <taxon>Haptista</taxon>
        <taxon>Haptophyta</taxon>
        <taxon>Prymnesiophyceae</taxon>
        <taxon>Prymnesiales</taxon>
        <taxon>Prymnesiaceae</taxon>
        <taxon>Prymnesium</taxon>
    </lineage>
</organism>
<evidence type="ECO:0000256" key="1">
    <source>
        <dbReference type="SAM" id="MobiDB-lite"/>
    </source>
</evidence>